<dbReference type="PANTHER" id="PTHR30026">
    <property type="entry name" value="OUTER MEMBRANE PROTEIN TOLC"/>
    <property type="match status" value="1"/>
</dbReference>
<organism evidence="8 9">
    <name type="scientific">Sphaerotilus mobilis</name>
    <dbReference type="NCBI Taxonomy" id="47994"/>
    <lineage>
        <taxon>Bacteria</taxon>
        <taxon>Pseudomonadati</taxon>
        <taxon>Pseudomonadota</taxon>
        <taxon>Betaproteobacteria</taxon>
        <taxon>Burkholderiales</taxon>
        <taxon>Sphaerotilaceae</taxon>
        <taxon>Sphaerotilus</taxon>
    </lineage>
</organism>
<comment type="similarity">
    <text evidence="2">Belongs to the outer membrane factor (OMF) (TC 1.B.17) family.</text>
</comment>
<sequence length="463" mass="49144">MTVMPRRLLQSRLSRPFGLPRLPRPALLALVAMQALGFGLIATPASAQSLRELYDIARGYDAGYLAALSQAEASRARAEQAEALLRPTVGLVSGVSRTQTDTPLGGMRGLNNANVGVSAVQPLWNHASSAAVDKARKSLELIDADLATAEQDLIVRVTQAYFDVLAAQDALATAQAGKKAISEQLASARRNFEVGNATITDTREAQARFDLSTAQEIAADNDLRSKKIALDQLIGKPGTEPAPLEQPVALPSLPADEVESWVGKAAEAPNVRKARTAYEIAKLETRRTDAGDRPTLDLEGSAGLSHNSGVAATSSGGTGFTKNAKVGLTFKMPLYTGGAVDNQVKEAVALEEKSRNDLDNARRAVAQATRQVYFGVQSGQAQVKALEAAESSSKLALEATQTGYRVGVRVNLDVLNAQTQLFSTQRDLAKARYDVLVNGLRLRQAAGVLAVPDLDAVNALLKK</sequence>
<dbReference type="GO" id="GO:0015288">
    <property type="term" value="F:porin activity"/>
    <property type="evidence" value="ECO:0007669"/>
    <property type="project" value="TreeGrafter"/>
</dbReference>
<keyword evidence="5" id="KW-0812">Transmembrane</keyword>
<accession>A0A4V2EWU4</accession>
<dbReference type="Gene3D" id="1.20.1600.10">
    <property type="entry name" value="Outer membrane efflux proteins (OEP)"/>
    <property type="match status" value="1"/>
</dbReference>
<dbReference type="GO" id="GO:1990281">
    <property type="term" value="C:efflux pump complex"/>
    <property type="evidence" value="ECO:0007669"/>
    <property type="project" value="TreeGrafter"/>
</dbReference>
<dbReference type="InterPro" id="IPR051906">
    <property type="entry name" value="TolC-like"/>
</dbReference>
<evidence type="ECO:0000256" key="1">
    <source>
        <dbReference type="ARBA" id="ARBA00004442"/>
    </source>
</evidence>
<evidence type="ECO:0000256" key="3">
    <source>
        <dbReference type="ARBA" id="ARBA00022448"/>
    </source>
</evidence>
<keyword evidence="3" id="KW-0813">Transport</keyword>
<name>A0A4V2EWU4_9BURK</name>
<keyword evidence="6" id="KW-0472">Membrane</keyword>
<evidence type="ECO:0000256" key="4">
    <source>
        <dbReference type="ARBA" id="ARBA00022452"/>
    </source>
</evidence>
<keyword evidence="7" id="KW-0998">Cell outer membrane</keyword>
<dbReference type="GO" id="GO:0009279">
    <property type="term" value="C:cell outer membrane"/>
    <property type="evidence" value="ECO:0007669"/>
    <property type="project" value="UniProtKB-SubCell"/>
</dbReference>
<dbReference type="RefSeq" id="WP_338054439.1">
    <property type="nucleotide sequence ID" value="NZ_SGWV01000008.1"/>
</dbReference>
<evidence type="ECO:0000313" key="8">
    <source>
        <dbReference type="EMBL" id="RZS57200.1"/>
    </source>
</evidence>
<dbReference type="SUPFAM" id="SSF56954">
    <property type="entry name" value="Outer membrane efflux proteins (OEP)"/>
    <property type="match status" value="1"/>
</dbReference>
<comment type="caution">
    <text evidence="8">The sequence shown here is derived from an EMBL/GenBank/DDBJ whole genome shotgun (WGS) entry which is preliminary data.</text>
</comment>
<evidence type="ECO:0000256" key="6">
    <source>
        <dbReference type="ARBA" id="ARBA00023136"/>
    </source>
</evidence>
<dbReference type="InterPro" id="IPR010130">
    <property type="entry name" value="T1SS_OMP_TolC"/>
</dbReference>
<protein>
    <submittedName>
        <fullName evidence="8">Outer membrane protein</fullName>
    </submittedName>
</protein>
<evidence type="ECO:0000256" key="2">
    <source>
        <dbReference type="ARBA" id="ARBA00007613"/>
    </source>
</evidence>
<dbReference type="AlphaFoldDB" id="A0A4V2EWU4"/>
<reference evidence="8 9" key="1">
    <citation type="submission" date="2019-02" db="EMBL/GenBank/DDBJ databases">
        <title>Genomic Encyclopedia of Type Strains, Phase IV (KMG-IV): sequencing the most valuable type-strain genomes for metagenomic binning, comparative biology and taxonomic classification.</title>
        <authorList>
            <person name="Goeker M."/>
        </authorList>
    </citation>
    <scope>NUCLEOTIDE SEQUENCE [LARGE SCALE GENOMIC DNA]</scope>
    <source>
        <strain evidence="8 9">DSM 10617</strain>
    </source>
</reference>
<dbReference type="EMBL" id="SGWV01000008">
    <property type="protein sequence ID" value="RZS57200.1"/>
    <property type="molecule type" value="Genomic_DNA"/>
</dbReference>
<keyword evidence="9" id="KW-1185">Reference proteome</keyword>
<dbReference type="PANTHER" id="PTHR30026:SF20">
    <property type="entry name" value="OUTER MEMBRANE PROTEIN TOLC"/>
    <property type="match status" value="1"/>
</dbReference>
<evidence type="ECO:0000256" key="5">
    <source>
        <dbReference type="ARBA" id="ARBA00022692"/>
    </source>
</evidence>
<evidence type="ECO:0000256" key="7">
    <source>
        <dbReference type="ARBA" id="ARBA00023237"/>
    </source>
</evidence>
<dbReference type="Pfam" id="PF02321">
    <property type="entry name" value="OEP"/>
    <property type="match status" value="2"/>
</dbReference>
<evidence type="ECO:0000313" key="9">
    <source>
        <dbReference type="Proteomes" id="UP000293433"/>
    </source>
</evidence>
<keyword evidence="4" id="KW-1134">Transmembrane beta strand</keyword>
<comment type="subcellular location">
    <subcellularLocation>
        <location evidence="1">Cell outer membrane</location>
    </subcellularLocation>
</comment>
<dbReference type="GO" id="GO:0015562">
    <property type="term" value="F:efflux transmembrane transporter activity"/>
    <property type="evidence" value="ECO:0007669"/>
    <property type="project" value="InterPro"/>
</dbReference>
<proteinExistence type="inferred from homology"/>
<dbReference type="NCBIfam" id="TIGR01844">
    <property type="entry name" value="type_I_sec_TolC"/>
    <property type="match status" value="1"/>
</dbReference>
<dbReference type="InterPro" id="IPR003423">
    <property type="entry name" value="OMP_efflux"/>
</dbReference>
<dbReference type="Proteomes" id="UP000293433">
    <property type="component" value="Unassembled WGS sequence"/>
</dbReference>
<gene>
    <name evidence="8" type="ORF">EV685_1768</name>
</gene>